<organism evidence="8 9">
    <name type="scientific">Westerdykella ornata</name>
    <dbReference type="NCBI Taxonomy" id="318751"/>
    <lineage>
        <taxon>Eukaryota</taxon>
        <taxon>Fungi</taxon>
        <taxon>Dikarya</taxon>
        <taxon>Ascomycota</taxon>
        <taxon>Pezizomycotina</taxon>
        <taxon>Dothideomycetes</taxon>
        <taxon>Pleosporomycetidae</taxon>
        <taxon>Pleosporales</taxon>
        <taxon>Sporormiaceae</taxon>
        <taxon>Westerdykella</taxon>
    </lineage>
</organism>
<dbReference type="EMBL" id="ML986494">
    <property type="protein sequence ID" value="KAF2276126.1"/>
    <property type="molecule type" value="Genomic_DNA"/>
</dbReference>
<evidence type="ECO:0000256" key="3">
    <source>
        <dbReference type="ARBA" id="ARBA00023157"/>
    </source>
</evidence>
<evidence type="ECO:0000256" key="5">
    <source>
        <dbReference type="ARBA" id="ARBA00038223"/>
    </source>
</evidence>
<sequence>MSTFGQPGGGQKVSKPTPPERGSFPLDHDGECKSVMLSYLQCIRSHRGTNDPECRNRAKAYLSCRMEQYVPSLVFLIPLRHPLSSMSHKPSPILVRGDLIL</sequence>
<reference evidence="8" key="1">
    <citation type="journal article" date="2020" name="Stud. Mycol.">
        <title>101 Dothideomycetes genomes: a test case for predicting lifestyles and emergence of pathogens.</title>
        <authorList>
            <person name="Haridas S."/>
            <person name="Albert R."/>
            <person name="Binder M."/>
            <person name="Bloem J."/>
            <person name="Labutti K."/>
            <person name="Salamov A."/>
            <person name="Andreopoulos B."/>
            <person name="Baker S."/>
            <person name="Barry K."/>
            <person name="Bills G."/>
            <person name="Bluhm B."/>
            <person name="Cannon C."/>
            <person name="Castanera R."/>
            <person name="Culley D."/>
            <person name="Daum C."/>
            <person name="Ezra D."/>
            <person name="Gonzalez J."/>
            <person name="Henrissat B."/>
            <person name="Kuo A."/>
            <person name="Liang C."/>
            <person name="Lipzen A."/>
            <person name="Lutzoni F."/>
            <person name="Magnuson J."/>
            <person name="Mondo S."/>
            <person name="Nolan M."/>
            <person name="Ohm R."/>
            <person name="Pangilinan J."/>
            <person name="Park H.-J."/>
            <person name="Ramirez L."/>
            <person name="Alfaro M."/>
            <person name="Sun H."/>
            <person name="Tritt A."/>
            <person name="Yoshinaga Y."/>
            <person name="Zwiers L.-H."/>
            <person name="Turgeon B."/>
            <person name="Goodwin S."/>
            <person name="Spatafora J."/>
            <person name="Crous P."/>
            <person name="Grigoriev I."/>
        </authorList>
    </citation>
    <scope>NUCLEOTIDE SEQUENCE</scope>
    <source>
        <strain evidence="8">CBS 379.55</strain>
    </source>
</reference>
<comment type="function">
    <text evidence="4">Required for the assembly of mitochondrial cytochrome c oxidase.</text>
</comment>
<evidence type="ECO:0000256" key="2">
    <source>
        <dbReference type="ARBA" id="ARBA00022490"/>
    </source>
</evidence>
<dbReference type="PANTHER" id="PTHR21107">
    <property type="entry name" value="CYTOCHROME C OXIDASE ASSEMBLY PROTEIN COX19"/>
    <property type="match status" value="1"/>
</dbReference>
<protein>
    <recommendedName>
        <fullName evidence="7">CHCH domain-containing protein</fullName>
    </recommendedName>
</protein>
<evidence type="ECO:0000256" key="4">
    <source>
        <dbReference type="ARBA" id="ARBA00037279"/>
    </source>
</evidence>
<evidence type="ECO:0000313" key="8">
    <source>
        <dbReference type="EMBL" id="KAF2276126.1"/>
    </source>
</evidence>
<evidence type="ECO:0000256" key="1">
    <source>
        <dbReference type="ARBA" id="ARBA00004496"/>
    </source>
</evidence>
<dbReference type="PANTHER" id="PTHR21107:SF2">
    <property type="entry name" value="CYTOCHROME C OXIDASE ASSEMBLY PROTEIN COX19"/>
    <property type="match status" value="1"/>
</dbReference>
<name>A0A6A6JKA4_WESOR</name>
<evidence type="ECO:0000256" key="6">
    <source>
        <dbReference type="SAM" id="MobiDB-lite"/>
    </source>
</evidence>
<evidence type="ECO:0000313" key="9">
    <source>
        <dbReference type="Proteomes" id="UP000800097"/>
    </source>
</evidence>
<dbReference type="AlphaFoldDB" id="A0A6A6JKA4"/>
<evidence type="ECO:0000259" key="7">
    <source>
        <dbReference type="Pfam" id="PF06747"/>
    </source>
</evidence>
<dbReference type="OrthoDB" id="268594at2759"/>
<dbReference type="GO" id="GO:0005758">
    <property type="term" value="C:mitochondrial intermembrane space"/>
    <property type="evidence" value="ECO:0007669"/>
    <property type="project" value="TreeGrafter"/>
</dbReference>
<feature type="domain" description="CHCH" evidence="7">
    <location>
        <begin position="32"/>
        <end position="67"/>
    </location>
</feature>
<keyword evidence="2" id="KW-0963">Cytoplasm</keyword>
<keyword evidence="3" id="KW-1015">Disulfide bond</keyword>
<comment type="subcellular location">
    <subcellularLocation>
        <location evidence="1">Cytoplasm</location>
    </subcellularLocation>
</comment>
<dbReference type="Pfam" id="PF06747">
    <property type="entry name" value="CHCH"/>
    <property type="match status" value="1"/>
</dbReference>
<gene>
    <name evidence="8" type="ORF">EI97DRAFT_377492</name>
</gene>
<dbReference type="GO" id="GO:0033617">
    <property type="term" value="P:mitochondrial respiratory chain complex IV assembly"/>
    <property type="evidence" value="ECO:0007669"/>
    <property type="project" value="TreeGrafter"/>
</dbReference>
<feature type="compositionally biased region" description="Gly residues" evidence="6">
    <location>
        <begin position="1"/>
        <end position="11"/>
    </location>
</feature>
<dbReference type="InterPro" id="IPR010625">
    <property type="entry name" value="CHCH"/>
</dbReference>
<keyword evidence="9" id="KW-1185">Reference proteome</keyword>
<dbReference type="PROSITE" id="PS51808">
    <property type="entry name" value="CHCH"/>
    <property type="match status" value="1"/>
</dbReference>
<feature type="region of interest" description="Disordered" evidence="6">
    <location>
        <begin position="1"/>
        <end position="28"/>
    </location>
</feature>
<dbReference type="InterPro" id="IPR051383">
    <property type="entry name" value="COX19"/>
</dbReference>
<accession>A0A6A6JKA4</accession>
<dbReference type="RefSeq" id="XP_033653665.1">
    <property type="nucleotide sequence ID" value="XM_033795616.1"/>
</dbReference>
<dbReference type="Proteomes" id="UP000800097">
    <property type="component" value="Unassembled WGS sequence"/>
</dbReference>
<comment type="similarity">
    <text evidence="5">Belongs to the COX19 family.</text>
</comment>
<proteinExistence type="inferred from homology"/>
<dbReference type="GeneID" id="54548791"/>